<feature type="signal peptide" evidence="7">
    <location>
        <begin position="1"/>
        <end position="23"/>
    </location>
</feature>
<evidence type="ECO:0000256" key="5">
    <source>
        <dbReference type="ARBA" id="ARBA00023295"/>
    </source>
</evidence>
<evidence type="ECO:0000256" key="2">
    <source>
        <dbReference type="ARBA" id="ARBA00022651"/>
    </source>
</evidence>
<comment type="similarity">
    <text evidence="1 6">Belongs to the glycosyl hydrolase 43 family.</text>
</comment>
<dbReference type="InterPro" id="IPR052176">
    <property type="entry name" value="Glycosyl_Hydrlase_43_Enz"/>
</dbReference>
<evidence type="ECO:0000256" key="6">
    <source>
        <dbReference type="RuleBase" id="RU361187"/>
    </source>
</evidence>
<dbReference type="PANTHER" id="PTHR43772">
    <property type="entry name" value="ENDO-1,4-BETA-XYLANASE"/>
    <property type="match status" value="1"/>
</dbReference>
<reference evidence="9" key="1">
    <citation type="journal article" date="2019" name="Int. J. Syst. Evol. Microbiol.">
        <title>The Global Catalogue of Microorganisms (GCM) 10K type strain sequencing project: providing services to taxonomists for standard genome sequencing and annotation.</title>
        <authorList>
            <consortium name="The Broad Institute Genomics Platform"/>
            <consortium name="The Broad Institute Genome Sequencing Center for Infectious Disease"/>
            <person name="Wu L."/>
            <person name="Ma J."/>
        </authorList>
    </citation>
    <scope>NUCLEOTIDE SEQUENCE [LARGE SCALE GENOMIC DNA]</scope>
    <source>
        <strain evidence="9">KCTC 42739</strain>
    </source>
</reference>
<keyword evidence="2" id="KW-0858">Xylan degradation</keyword>
<dbReference type="CDD" id="cd18619">
    <property type="entry name" value="GH43_CoXyl43_like"/>
    <property type="match status" value="1"/>
</dbReference>
<sequence length="360" mass="40228">MRTHWTVAMAAVPLALATTLAVAQPDAAPRSADGRRFLAQPLIKDLYVADPSAHVFNGRLYIYPSHDVDAGIPDDDLGSQYAMHDYRVLSMARPGGPVTVHPLAIDVKDIPWASKQTWAPDAAYKNGVYYLYMPARDKDGVFRIGVATSRSPVGPFKAEPEPIRGSYSIDPAVFSDSDGQSYMYFGGIWGGQLQRWASGSYDPAAGDTDLRQDDKPALSAKVARLTPDMKQFAEPPRDVQIVDAAGKPILGGDHERRFFEASWMFKRGGRYYFTYSTGDTHLLNYAIGDNPYGPFRYTGHILSPVQGWTSHHSIVQFRKRWWLFYHDTQLSNKNHLRSAKMTELFFNADGTIKPIDPFTD</sequence>
<keyword evidence="3 6" id="KW-0378">Hydrolase</keyword>
<evidence type="ECO:0000256" key="7">
    <source>
        <dbReference type="SAM" id="SignalP"/>
    </source>
</evidence>
<keyword evidence="2" id="KW-0624">Polysaccharide degradation</keyword>
<proteinExistence type="inferred from homology"/>
<dbReference type="SUPFAM" id="SSF75005">
    <property type="entry name" value="Arabinanase/levansucrase/invertase"/>
    <property type="match status" value="1"/>
</dbReference>
<dbReference type="Pfam" id="PF04616">
    <property type="entry name" value="Glyco_hydro_43"/>
    <property type="match status" value="1"/>
</dbReference>
<organism evidence="8 9">
    <name type="scientific">Sphingomonas hylomeconis</name>
    <dbReference type="NCBI Taxonomy" id="1395958"/>
    <lineage>
        <taxon>Bacteria</taxon>
        <taxon>Pseudomonadati</taxon>
        <taxon>Pseudomonadota</taxon>
        <taxon>Alphaproteobacteria</taxon>
        <taxon>Sphingomonadales</taxon>
        <taxon>Sphingomonadaceae</taxon>
        <taxon>Sphingomonas</taxon>
    </lineage>
</organism>
<dbReference type="EMBL" id="JBHRXP010000007">
    <property type="protein sequence ID" value="MFC3581508.1"/>
    <property type="molecule type" value="Genomic_DNA"/>
</dbReference>
<evidence type="ECO:0000313" key="9">
    <source>
        <dbReference type="Proteomes" id="UP001595713"/>
    </source>
</evidence>
<dbReference type="GO" id="GO:0016787">
    <property type="term" value="F:hydrolase activity"/>
    <property type="evidence" value="ECO:0007669"/>
    <property type="project" value="UniProtKB-KW"/>
</dbReference>
<feature type="chain" id="PRO_5045101726" evidence="7">
    <location>
        <begin position="24"/>
        <end position="360"/>
    </location>
</feature>
<evidence type="ECO:0000256" key="3">
    <source>
        <dbReference type="ARBA" id="ARBA00022801"/>
    </source>
</evidence>
<dbReference type="Proteomes" id="UP001595713">
    <property type="component" value="Unassembled WGS sequence"/>
</dbReference>
<keyword evidence="9" id="KW-1185">Reference proteome</keyword>
<dbReference type="Gene3D" id="2.115.10.20">
    <property type="entry name" value="Glycosyl hydrolase domain, family 43"/>
    <property type="match status" value="1"/>
</dbReference>
<evidence type="ECO:0000313" key="8">
    <source>
        <dbReference type="EMBL" id="MFC3581508.1"/>
    </source>
</evidence>
<dbReference type="InterPro" id="IPR006710">
    <property type="entry name" value="Glyco_hydro_43"/>
</dbReference>
<dbReference type="PANTHER" id="PTHR43772:SF2">
    <property type="entry name" value="PUTATIVE (AFU_ORTHOLOGUE AFUA_2G04480)-RELATED"/>
    <property type="match status" value="1"/>
</dbReference>
<evidence type="ECO:0000256" key="1">
    <source>
        <dbReference type="ARBA" id="ARBA00009865"/>
    </source>
</evidence>
<comment type="caution">
    <text evidence="8">The sequence shown here is derived from an EMBL/GenBank/DDBJ whole genome shotgun (WGS) entry which is preliminary data.</text>
</comment>
<gene>
    <name evidence="8" type="ORF">ACFONA_15150</name>
</gene>
<name>A0ABV7SWY2_9SPHN</name>
<keyword evidence="5 6" id="KW-0326">Glycosidase</keyword>
<protein>
    <submittedName>
        <fullName evidence="8">Glycoside hydrolase family 43 protein</fullName>
    </submittedName>
</protein>
<evidence type="ECO:0000256" key="4">
    <source>
        <dbReference type="ARBA" id="ARBA00023277"/>
    </source>
</evidence>
<keyword evidence="7" id="KW-0732">Signal</keyword>
<keyword evidence="4" id="KW-0119">Carbohydrate metabolism</keyword>
<accession>A0ABV7SWY2</accession>
<dbReference type="RefSeq" id="WP_261292636.1">
    <property type="nucleotide sequence ID" value="NZ_JANQBK010000001.1"/>
</dbReference>
<dbReference type="InterPro" id="IPR023296">
    <property type="entry name" value="Glyco_hydro_beta-prop_sf"/>
</dbReference>